<keyword evidence="2" id="KW-0732">Signal</keyword>
<comment type="caution">
    <text evidence="4">The sequence shown here is derived from an EMBL/GenBank/DDBJ whole genome shotgun (WGS) entry which is preliminary data.</text>
</comment>
<evidence type="ECO:0000259" key="3">
    <source>
        <dbReference type="PROSITE" id="PS50041"/>
    </source>
</evidence>
<feature type="compositionally biased region" description="Low complexity" evidence="1">
    <location>
        <begin position="107"/>
        <end position="160"/>
    </location>
</feature>
<evidence type="ECO:0000313" key="4">
    <source>
        <dbReference type="EMBL" id="TNN14878.1"/>
    </source>
</evidence>
<dbReference type="CDD" id="cd00037">
    <property type="entry name" value="CLECT"/>
    <property type="match status" value="1"/>
</dbReference>
<evidence type="ECO:0000313" key="5">
    <source>
        <dbReference type="Proteomes" id="UP000311919"/>
    </source>
</evidence>
<dbReference type="Proteomes" id="UP000311919">
    <property type="component" value="Unassembled WGS sequence"/>
</dbReference>
<feature type="compositionally biased region" description="Low complexity" evidence="1">
    <location>
        <begin position="551"/>
        <end position="568"/>
    </location>
</feature>
<feature type="compositionally biased region" description="Polar residues" evidence="1">
    <location>
        <begin position="161"/>
        <end position="172"/>
    </location>
</feature>
<dbReference type="EMBL" id="SKCS01000162">
    <property type="protein sequence ID" value="TNN14878.1"/>
    <property type="molecule type" value="Genomic_DNA"/>
</dbReference>
<proteinExistence type="predicted"/>
<dbReference type="AlphaFoldDB" id="A0A4Z2DEN3"/>
<name>A0A4Z2DEN3_SCHJA</name>
<organism evidence="4 5">
    <name type="scientific">Schistosoma japonicum</name>
    <name type="common">Blood fluke</name>
    <dbReference type="NCBI Taxonomy" id="6182"/>
    <lineage>
        <taxon>Eukaryota</taxon>
        <taxon>Metazoa</taxon>
        <taxon>Spiralia</taxon>
        <taxon>Lophotrochozoa</taxon>
        <taxon>Platyhelminthes</taxon>
        <taxon>Trematoda</taxon>
        <taxon>Digenea</taxon>
        <taxon>Strigeidida</taxon>
        <taxon>Schistosomatoidea</taxon>
        <taxon>Schistosomatidae</taxon>
        <taxon>Schistosoma</taxon>
    </lineage>
</organism>
<dbReference type="InterPro" id="IPR016186">
    <property type="entry name" value="C-type_lectin-like/link_sf"/>
</dbReference>
<feature type="chain" id="PRO_5021303788" description="C-type lectin domain-containing protein" evidence="2">
    <location>
        <begin position="25"/>
        <end position="584"/>
    </location>
</feature>
<protein>
    <recommendedName>
        <fullName evidence="3">C-type lectin domain-containing protein</fullName>
    </recommendedName>
</protein>
<feature type="region of interest" description="Disordered" evidence="1">
    <location>
        <begin position="75"/>
        <end position="175"/>
    </location>
</feature>
<feature type="region of interest" description="Disordered" evidence="1">
    <location>
        <begin position="443"/>
        <end position="468"/>
    </location>
</feature>
<feature type="region of interest" description="Disordered" evidence="1">
    <location>
        <begin position="548"/>
        <end position="568"/>
    </location>
</feature>
<reference evidence="4 5" key="1">
    <citation type="submission" date="2019-03" db="EMBL/GenBank/DDBJ databases">
        <title>An improved genome assembly of the fluke Schistosoma japonicum.</title>
        <authorList>
            <person name="Hu W."/>
            <person name="Luo F."/>
            <person name="Yin M."/>
            <person name="Mo X."/>
            <person name="Sun C."/>
            <person name="Wu Q."/>
            <person name="Zhu B."/>
            <person name="Xiang M."/>
            <person name="Wang J."/>
            <person name="Wang Y."/>
            <person name="Zhang T."/>
            <person name="Xu B."/>
            <person name="Zheng H."/>
            <person name="Feng Z."/>
        </authorList>
    </citation>
    <scope>NUCLEOTIDE SEQUENCE [LARGE SCALE GENOMIC DNA]</scope>
    <source>
        <strain evidence="4">HuSjv2</strain>
        <tissue evidence="4">Worms</tissue>
    </source>
</reference>
<evidence type="ECO:0000256" key="1">
    <source>
        <dbReference type="SAM" id="MobiDB-lite"/>
    </source>
</evidence>
<dbReference type="STRING" id="6182.A0A4Z2DEN3"/>
<feature type="compositionally biased region" description="Polar residues" evidence="1">
    <location>
        <begin position="75"/>
        <end position="91"/>
    </location>
</feature>
<dbReference type="InterPro" id="IPR001304">
    <property type="entry name" value="C-type_lectin-like"/>
</dbReference>
<evidence type="ECO:0000256" key="2">
    <source>
        <dbReference type="SAM" id="SignalP"/>
    </source>
</evidence>
<dbReference type="OrthoDB" id="6281835at2759"/>
<gene>
    <name evidence="4" type="ORF">EWB00_001805</name>
</gene>
<dbReference type="PROSITE" id="PS50041">
    <property type="entry name" value="C_TYPE_LECTIN_2"/>
    <property type="match status" value="1"/>
</dbReference>
<keyword evidence="5" id="KW-1185">Reference proteome</keyword>
<feature type="signal peptide" evidence="2">
    <location>
        <begin position="1"/>
        <end position="24"/>
    </location>
</feature>
<feature type="domain" description="C-type lectin" evidence="3">
    <location>
        <begin position="235"/>
        <end position="341"/>
    </location>
</feature>
<dbReference type="InterPro" id="IPR016187">
    <property type="entry name" value="CTDL_fold"/>
</dbReference>
<dbReference type="SUPFAM" id="SSF56436">
    <property type="entry name" value="C-type lectin-like"/>
    <property type="match status" value="1"/>
</dbReference>
<dbReference type="Gene3D" id="3.10.100.10">
    <property type="entry name" value="Mannose-Binding Protein A, subunit A"/>
    <property type="match status" value="1"/>
</dbReference>
<accession>A0A4Z2DEN3</accession>
<sequence>MIIRLLLLLGLLTLQICFISYITCLPTNGKNSTDGITNTDNTNHTTTTVINTTTLTTEATTTPTQITTTFEPITSQSVNETISEKTTPTNHSSQQSSNSSLGIQEKTTTISTTLSPFTNNNTNETSKYSTTTPPSLTTETSISSLNNITNSSINSKNPTSLPSQHSTNSSRPHTIKGRVILATTREKGSRVWGLTADKAEEACRRFVKNRVITSALSNVNKTNSTSSKSSDLYEGHLLSVISNDEIIHLVHLMGDVPVGSYWTGGRIMRPKHIRAHGENNTNWRIILTWSDGRTTPADILGMTNGDENNLIQGMTYCLSLDISRLTWQARDCKHRLPYACLITTRNIPMQTTTMNSSKGLNVTQIPANKSHMINSTVQETKLQNLTKTLNTSIIANQSETNQTISTLSFTTESTLTTPTAVTLSPENTANMTIQTNTTSQIQNTSSMNNTISSSSSPTITKSSGNSQSATTVLNTTVLQTTESTIENNQTFNETTIPQVPAAASWYDDDFDDGYSYYKKEKDYFDNQDSSDIDVKDLESLLYSQSYKHNRTTPATETTPGTVTNSTGTTTTVTQSIVETNHNQT</sequence>